<dbReference type="OrthoDB" id="64220at2759"/>
<proteinExistence type="inferred from homology"/>
<dbReference type="OMA" id="MEAMICA"/>
<dbReference type="PANTHER" id="PTHR11315">
    <property type="entry name" value="PROTEASE FAMILY C26 GAMMA-GLUTAMYL HYDROLASE"/>
    <property type="match status" value="1"/>
</dbReference>
<evidence type="ECO:0000256" key="8">
    <source>
        <dbReference type="PROSITE-ProRule" id="PRU00607"/>
    </source>
</evidence>
<evidence type="ECO:0000256" key="2">
    <source>
        <dbReference type="ARBA" id="ARBA00011083"/>
    </source>
</evidence>
<reference evidence="9 10" key="1">
    <citation type="journal article" date="2013" name="Curr. Biol.">
        <title>The Genome of the Foraminiferan Reticulomyxa filosa.</title>
        <authorList>
            <person name="Glockner G."/>
            <person name="Hulsmann N."/>
            <person name="Schleicher M."/>
            <person name="Noegel A.A."/>
            <person name="Eichinger L."/>
            <person name="Gallinger C."/>
            <person name="Pawlowski J."/>
            <person name="Sierra R."/>
            <person name="Euteneuer U."/>
            <person name="Pillet L."/>
            <person name="Moustafa A."/>
            <person name="Platzer M."/>
            <person name="Groth M."/>
            <person name="Szafranski K."/>
            <person name="Schliwa M."/>
        </authorList>
    </citation>
    <scope>NUCLEOTIDE SEQUENCE [LARGE SCALE GENOMIC DNA]</scope>
</reference>
<dbReference type="Gene3D" id="3.40.50.880">
    <property type="match status" value="1"/>
</dbReference>
<accession>X6MNN0</accession>
<comment type="subcellular location">
    <subcellularLocation>
        <location evidence="1">Secreted</location>
        <location evidence="1">Extracellular space</location>
    </subcellularLocation>
</comment>
<evidence type="ECO:0000256" key="6">
    <source>
        <dbReference type="ARBA" id="ARBA00022801"/>
    </source>
</evidence>
<evidence type="ECO:0000313" key="10">
    <source>
        <dbReference type="Proteomes" id="UP000023152"/>
    </source>
</evidence>
<keyword evidence="6" id="KW-0378">Hydrolase</keyword>
<name>X6MNN0_RETFI</name>
<dbReference type="PROSITE" id="PS51275">
    <property type="entry name" value="PEPTIDASE_C26_GGH"/>
    <property type="match status" value="1"/>
</dbReference>
<protein>
    <recommendedName>
        <fullName evidence="3">folate gamma-glutamyl hydrolase</fullName>
        <ecNumber evidence="3">3.4.19.9</ecNumber>
    </recommendedName>
</protein>
<dbReference type="AlphaFoldDB" id="X6MNN0"/>
<dbReference type="GO" id="GO:0034722">
    <property type="term" value="F:gamma-glutamyl-peptidase activity"/>
    <property type="evidence" value="ECO:0007669"/>
    <property type="project" value="UniProtKB-EC"/>
</dbReference>
<evidence type="ECO:0000256" key="4">
    <source>
        <dbReference type="ARBA" id="ARBA00022525"/>
    </source>
</evidence>
<dbReference type="SUPFAM" id="SSF52317">
    <property type="entry name" value="Class I glutamine amidotransferase-like"/>
    <property type="match status" value="1"/>
</dbReference>
<dbReference type="InterPro" id="IPR011697">
    <property type="entry name" value="Peptidase_C26"/>
</dbReference>
<evidence type="ECO:0000256" key="7">
    <source>
        <dbReference type="PIRSR" id="PIRSR615527-1"/>
    </source>
</evidence>
<dbReference type="EMBL" id="ASPP01019529">
    <property type="protein sequence ID" value="ETO15037.1"/>
    <property type="molecule type" value="Genomic_DNA"/>
</dbReference>
<evidence type="ECO:0000256" key="1">
    <source>
        <dbReference type="ARBA" id="ARBA00004239"/>
    </source>
</evidence>
<dbReference type="InterPro" id="IPR029062">
    <property type="entry name" value="Class_I_gatase-like"/>
</dbReference>
<evidence type="ECO:0000256" key="3">
    <source>
        <dbReference type="ARBA" id="ARBA00012886"/>
    </source>
</evidence>
<feature type="active site" description="Nucleophile" evidence="7">
    <location>
        <position position="118"/>
    </location>
</feature>
<organism evidence="9 10">
    <name type="scientific">Reticulomyxa filosa</name>
    <dbReference type="NCBI Taxonomy" id="46433"/>
    <lineage>
        <taxon>Eukaryota</taxon>
        <taxon>Sar</taxon>
        <taxon>Rhizaria</taxon>
        <taxon>Retaria</taxon>
        <taxon>Foraminifera</taxon>
        <taxon>Monothalamids</taxon>
        <taxon>Reticulomyxidae</taxon>
        <taxon>Reticulomyxa</taxon>
    </lineage>
</organism>
<dbReference type="GO" id="GO:0005773">
    <property type="term" value="C:vacuole"/>
    <property type="evidence" value="ECO:0007669"/>
    <property type="project" value="TreeGrafter"/>
</dbReference>
<dbReference type="Pfam" id="PF07722">
    <property type="entry name" value="Peptidase_C26"/>
    <property type="match status" value="1"/>
</dbReference>
<keyword evidence="4" id="KW-0964">Secreted</keyword>
<sequence>MGNDSPLVGILTLPCNQDPNDCSGLNLTLPFEPISYVPASYVKFLESGGARVIPLLSDMSDDMITSVMSQLNGILFTGGVASFSNNNNNGTINWYWTQVTRIMEYLRKNKDIPLWGTCLGMEAMICATAMNGTSVMNLNLTANYMALALNFTSYAANNESRMLPSHLNAYTAYIYDTLSTENVTFNEHFYGFNPSVFVSDPYVRTNFTVLSYSSNPILEDIQGSF</sequence>
<dbReference type="PANTHER" id="PTHR11315:SF0">
    <property type="entry name" value="FOLATE GAMMA-GLUTAMYL HYDROLASE"/>
    <property type="match status" value="1"/>
</dbReference>
<keyword evidence="5" id="KW-0732">Signal</keyword>
<evidence type="ECO:0000313" key="9">
    <source>
        <dbReference type="EMBL" id="ETO15037.1"/>
    </source>
</evidence>
<dbReference type="InterPro" id="IPR015527">
    <property type="entry name" value="Pept_C26_g-glut_hydrolase"/>
</dbReference>
<keyword evidence="10" id="KW-1185">Reference proteome</keyword>
<comment type="caution">
    <text evidence="8">Lacks conserved residue(s) required for the propagation of feature annotation.</text>
</comment>
<dbReference type="GO" id="GO:0046900">
    <property type="term" value="P:tetrahydrofolylpolyglutamate metabolic process"/>
    <property type="evidence" value="ECO:0007669"/>
    <property type="project" value="TreeGrafter"/>
</dbReference>
<feature type="non-terminal residue" evidence="9">
    <location>
        <position position="225"/>
    </location>
</feature>
<comment type="caution">
    <text evidence="9">The sequence shown here is derived from an EMBL/GenBank/DDBJ whole genome shotgun (WGS) entry which is preliminary data.</text>
</comment>
<dbReference type="Proteomes" id="UP000023152">
    <property type="component" value="Unassembled WGS sequence"/>
</dbReference>
<dbReference type="GO" id="GO:0005576">
    <property type="term" value="C:extracellular region"/>
    <property type="evidence" value="ECO:0007669"/>
    <property type="project" value="UniProtKB-SubCell"/>
</dbReference>
<dbReference type="EC" id="3.4.19.9" evidence="3"/>
<comment type="similarity">
    <text evidence="2">Belongs to the peptidase C26 family.</text>
</comment>
<gene>
    <name evidence="9" type="ORF">RFI_22328</name>
</gene>
<evidence type="ECO:0000256" key="5">
    <source>
        <dbReference type="ARBA" id="ARBA00022729"/>
    </source>
</evidence>